<dbReference type="Pfam" id="PF01388">
    <property type="entry name" value="ARID"/>
    <property type="match status" value="1"/>
</dbReference>
<gene>
    <name evidence="3" type="ORF">IRJ41_003823</name>
</gene>
<dbReference type="PROSITE" id="PS50330">
    <property type="entry name" value="UIM"/>
    <property type="match status" value="1"/>
</dbReference>
<reference evidence="3" key="1">
    <citation type="submission" date="2021-02" db="EMBL/GenBank/DDBJ databases">
        <title>Comparative genomics reveals that relaxation of natural selection precedes convergent phenotypic evolution of cavefish.</title>
        <authorList>
            <person name="Peng Z."/>
        </authorList>
    </citation>
    <scope>NUCLEOTIDE SEQUENCE</scope>
    <source>
        <tissue evidence="3">Muscle</tissue>
    </source>
</reference>
<feature type="compositionally biased region" description="Basic and acidic residues" evidence="1">
    <location>
        <begin position="1528"/>
        <end position="1538"/>
    </location>
</feature>
<feature type="compositionally biased region" description="Polar residues" evidence="1">
    <location>
        <begin position="337"/>
        <end position="347"/>
    </location>
</feature>
<feature type="compositionally biased region" description="Polar residues" evidence="1">
    <location>
        <begin position="1104"/>
        <end position="1113"/>
    </location>
</feature>
<dbReference type="InterPro" id="IPR036431">
    <property type="entry name" value="ARID_dom_sf"/>
</dbReference>
<dbReference type="PANTHER" id="PTHR15932">
    <property type="entry name" value="UBIQUITIN INTERACTION MOTIF-CONTAINING PROTEIN 1"/>
    <property type="match status" value="1"/>
</dbReference>
<dbReference type="EMBL" id="JAFHDT010000019">
    <property type="protein sequence ID" value="KAI7795709.1"/>
    <property type="molecule type" value="Genomic_DNA"/>
</dbReference>
<dbReference type="FunFam" id="1.10.150.60:FF:000015">
    <property type="entry name" value="AT-rich interactive domain-containing protein 5B"/>
    <property type="match status" value="1"/>
</dbReference>
<feature type="compositionally biased region" description="Basic and acidic residues" evidence="1">
    <location>
        <begin position="869"/>
        <end position="879"/>
    </location>
</feature>
<dbReference type="SUPFAM" id="SSF46774">
    <property type="entry name" value="ARID-like"/>
    <property type="match status" value="1"/>
</dbReference>
<feature type="domain" description="ARID" evidence="2">
    <location>
        <begin position="1139"/>
        <end position="1231"/>
    </location>
</feature>
<protein>
    <recommendedName>
        <fullName evidence="2">ARID domain-containing protein</fullName>
    </recommendedName>
</protein>
<comment type="caution">
    <text evidence="3">The sequence shown here is derived from an EMBL/GenBank/DDBJ whole genome shotgun (WGS) entry which is preliminary data.</text>
</comment>
<feature type="compositionally biased region" description="Basic residues" evidence="1">
    <location>
        <begin position="1276"/>
        <end position="1288"/>
    </location>
</feature>
<feature type="compositionally biased region" description="Polar residues" evidence="1">
    <location>
        <begin position="255"/>
        <end position="287"/>
    </location>
</feature>
<feature type="compositionally biased region" description="Acidic residues" evidence="1">
    <location>
        <begin position="406"/>
        <end position="416"/>
    </location>
</feature>
<feature type="compositionally biased region" description="Basic and acidic residues" evidence="1">
    <location>
        <begin position="781"/>
        <end position="792"/>
    </location>
</feature>
<feature type="region of interest" description="Disordered" evidence="1">
    <location>
        <begin position="1498"/>
        <end position="1553"/>
    </location>
</feature>
<feature type="compositionally biased region" description="Polar residues" evidence="1">
    <location>
        <begin position="435"/>
        <end position="459"/>
    </location>
</feature>
<dbReference type="SMART" id="SM01014">
    <property type="entry name" value="ARID"/>
    <property type="match status" value="1"/>
</dbReference>
<dbReference type="Gene3D" id="1.10.150.60">
    <property type="entry name" value="ARID DNA-binding domain"/>
    <property type="match status" value="1"/>
</dbReference>
<evidence type="ECO:0000259" key="2">
    <source>
        <dbReference type="PROSITE" id="PS51011"/>
    </source>
</evidence>
<feature type="compositionally biased region" description="Polar residues" evidence="1">
    <location>
        <begin position="1498"/>
        <end position="1522"/>
    </location>
</feature>
<feature type="compositionally biased region" description="Polar residues" evidence="1">
    <location>
        <begin position="623"/>
        <end position="633"/>
    </location>
</feature>
<dbReference type="PANTHER" id="PTHR15932:SF2">
    <property type="entry name" value="BRCA1-A COMPLEX SUBUNIT RAP80"/>
    <property type="match status" value="1"/>
</dbReference>
<evidence type="ECO:0000313" key="4">
    <source>
        <dbReference type="Proteomes" id="UP001059041"/>
    </source>
</evidence>
<feature type="region of interest" description="Disordered" evidence="1">
    <location>
        <begin position="862"/>
        <end position="882"/>
    </location>
</feature>
<feature type="region of interest" description="Disordered" evidence="1">
    <location>
        <begin position="30"/>
        <end position="54"/>
    </location>
</feature>
<feature type="compositionally biased region" description="Polar residues" evidence="1">
    <location>
        <begin position="1259"/>
        <end position="1268"/>
    </location>
</feature>
<feature type="compositionally biased region" description="Basic and acidic residues" evidence="1">
    <location>
        <begin position="573"/>
        <end position="593"/>
    </location>
</feature>
<feature type="region of interest" description="Disordered" evidence="1">
    <location>
        <begin position="543"/>
        <end position="735"/>
    </location>
</feature>
<dbReference type="InterPro" id="IPR001606">
    <property type="entry name" value="ARID_dom"/>
</dbReference>
<evidence type="ECO:0000256" key="1">
    <source>
        <dbReference type="SAM" id="MobiDB-lite"/>
    </source>
</evidence>
<dbReference type="PROSITE" id="PS51011">
    <property type="entry name" value="ARID"/>
    <property type="match status" value="1"/>
</dbReference>
<dbReference type="Gene3D" id="6.10.250.1800">
    <property type="match status" value="1"/>
</dbReference>
<evidence type="ECO:0000313" key="3">
    <source>
        <dbReference type="EMBL" id="KAI7795709.1"/>
    </source>
</evidence>
<sequence>MPRRKRASGDGGRRPKVCRVEHSEETLVISDSDHEEEEECSVSRSSRSVRCRRRECKSHLQEMTEEEMLDLAMKLSAQEASSAAQRRRQLEDKDIQKAIAESLNVSDRDGSVEASSSSAQPQQSMSNIISRLRRKLSYPKQTEVHSGRESPVAQADETERESTSPLPEMPDLSQITPSPSSSRSAQVCGTPVPSQDMTPDIQPNIRDSKEDEFSQPISSSQPSPAFPKDGSFIRQPLVCVEKLSQDLIDARTGSRKQPCTQESIVGAEASQSQEDSSLPKSHVFTQNDLRERTDMLEDKHDASEENESDTQIPDEDLPTYQGDKGLSPKNTDPEECSSPSGRSQLSGTRCEAENANEDVTVKSKTPDLKQVEDQIAQDENSAADAESAQNTRSWDGFSSFMVVLLTDDDEEEDGSEEVLPPSPDLDDKTALKIVPQTQPRVSSSTLEPFEQETQISQHALQEDSETSNDLKSKSSNSKPLHTGVEKGDHCTVSYYWGVPFCPTGQNPDDYTRVIMCQLEVYEKSLKEARRDLLRKAVWSQPVLPAPERPFGPRRLKRYRPPQLSEDEEQNEEESGKENKRSEVQAEREEDKAGSEGAAEGGPSETYVVLSSPEAKDEDVQKSPFPNQDKTTAATAHLRNDQRDAPDNTQIERADEEEETQNHDQFDDDETVCPETQLTDNNTPELMMTSPASPEQDQTRADSEVMEVDEEEGAPAAEEEVMEQESVSADTAPSQTEKMECPMCSKLFCLSRIEMHAAFCDGETEDHNQEEQSQVVRRSRSRRDSTEETQYRPENPRIGIANLSRSCRVMVFFLLSSELNRDLLAVMKLDHQMFLQGASVALQTYLEKVGLSQKTQTTLLISNNKTHPRTAKDSQEKENSNDSITCRQLSGHVKNNRTIESSMFNAVQVSGVKLLHEYKSRKNENVTGHGHCLVEMITVSVHLYGQDEVLAVSKKIVVRVEDLVKWTCREPPQWKRSSQKIHGPHKSDGSQDSSNPQEEKTESTEESTDVQQKVKVLSYPQYCRFRSLQRRVPDQAACPGQQNPHLLALGGIKVTVHNTRVLYCRDTFNHPTLDSSACILTQFGCSSLSLKGRPRKRRGRDGTGLDQQNQNHLSESWMERMKENVTGSVEMQWDGNWLPHPEEQLFLDQLYLFMERRGSPISKVPNLGFKKIDLFLMYSVVKKMGGYERVTSQRLWKVVYNELGGSPGSTSAATCTRRHYEKLMLPYELHIRGDNSKLGKLRATSVSPTTIKKTEVGKGVSNSPKNVQASPPDGVVVRKRGRPPGKRNAKVLAKGRVGRPPLHPKPPPEKPQQEIKPQPIFQELKLTSHPLAPRLSLVSSTHVSHQPIPGRDVKIVETVPTFLSGPVKLLAGGSLEGFSPTKGLCPLDLFRARLGLNGLGGVEGTPRDSSTPHQTITVHQPKVSMPETPESLQQCSGCSLDTPSQNAGLAMTKVPLPPLRILPLDIGCSLQLRQLMRTRLGSAHMNTFTKRLSEVLAQDLSQTSQPNSSVPQEQSLPLNLSKRSITKRSAGDDLTDSKASDVQSPTKRMKTEDVDVSLKWNGTSLLVPLTQDEPADLSSPSRARAILHDRTSVTPTRSEAASFPLTPKSDISAVKPPTIVASPDARRCVYQADDKCGGITVTIKNDPEGSPELGPQPISDLFSQRIPTDDIKVESDAVSCLKILSSSLLSKPPQSC</sequence>
<dbReference type="Proteomes" id="UP001059041">
    <property type="component" value="Linkage Group LG19"/>
</dbReference>
<dbReference type="GO" id="GO:0003677">
    <property type="term" value="F:DNA binding"/>
    <property type="evidence" value="ECO:0007669"/>
    <property type="project" value="InterPro"/>
</dbReference>
<organism evidence="3 4">
    <name type="scientific">Triplophysa rosa</name>
    <name type="common">Cave loach</name>
    <dbReference type="NCBI Taxonomy" id="992332"/>
    <lineage>
        <taxon>Eukaryota</taxon>
        <taxon>Metazoa</taxon>
        <taxon>Chordata</taxon>
        <taxon>Craniata</taxon>
        <taxon>Vertebrata</taxon>
        <taxon>Euteleostomi</taxon>
        <taxon>Actinopterygii</taxon>
        <taxon>Neopterygii</taxon>
        <taxon>Teleostei</taxon>
        <taxon>Ostariophysi</taxon>
        <taxon>Cypriniformes</taxon>
        <taxon>Nemacheilidae</taxon>
        <taxon>Triplophysa</taxon>
    </lineage>
</organism>
<feature type="compositionally biased region" description="Acidic residues" evidence="1">
    <location>
        <begin position="703"/>
        <end position="722"/>
    </location>
</feature>
<feature type="compositionally biased region" description="Polar residues" evidence="1">
    <location>
        <begin position="673"/>
        <end position="695"/>
    </location>
</feature>
<dbReference type="SMART" id="SM00501">
    <property type="entry name" value="BRIGHT"/>
    <property type="match status" value="1"/>
</dbReference>
<feature type="region of interest" description="Disordered" evidence="1">
    <location>
        <begin position="249"/>
        <end position="485"/>
    </location>
</feature>
<dbReference type="GO" id="GO:0042393">
    <property type="term" value="F:histone binding"/>
    <property type="evidence" value="ECO:0007669"/>
    <property type="project" value="TreeGrafter"/>
</dbReference>
<dbReference type="GO" id="GO:0070531">
    <property type="term" value="C:BRCA1-A complex"/>
    <property type="evidence" value="ECO:0007669"/>
    <property type="project" value="InterPro"/>
</dbReference>
<feature type="region of interest" description="Disordered" evidence="1">
    <location>
        <begin position="973"/>
        <end position="1011"/>
    </location>
</feature>
<dbReference type="GO" id="GO:0045739">
    <property type="term" value="P:positive regulation of DNA repair"/>
    <property type="evidence" value="ECO:0007669"/>
    <property type="project" value="TreeGrafter"/>
</dbReference>
<feature type="region of interest" description="Disordered" evidence="1">
    <location>
        <begin position="101"/>
        <end position="231"/>
    </location>
</feature>
<feature type="compositionally biased region" description="Low complexity" evidence="1">
    <location>
        <begin position="114"/>
        <end position="126"/>
    </location>
</feature>
<dbReference type="CDD" id="cd16869">
    <property type="entry name" value="ARID_ARID5"/>
    <property type="match status" value="1"/>
</dbReference>
<feature type="compositionally biased region" description="Basic and acidic residues" evidence="1">
    <location>
        <begin position="637"/>
        <end position="652"/>
    </location>
</feature>
<dbReference type="GO" id="GO:0070530">
    <property type="term" value="F:K63-linked polyubiquitin modification-dependent protein binding"/>
    <property type="evidence" value="ECO:0007669"/>
    <property type="project" value="InterPro"/>
</dbReference>
<feature type="compositionally biased region" description="Acidic residues" evidence="1">
    <location>
        <begin position="304"/>
        <end position="317"/>
    </location>
</feature>
<dbReference type="GO" id="GO:0006302">
    <property type="term" value="P:double-strand break repair"/>
    <property type="evidence" value="ECO:0007669"/>
    <property type="project" value="InterPro"/>
</dbReference>
<name>A0A9W7WE49_TRIRA</name>
<feature type="compositionally biased region" description="Low complexity" evidence="1">
    <location>
        <begin position="214"/>
        <end position="223"/>
    </location>
</feature>
<proteinExistence type="predicted"/>
<feature type="region of interest" description="Disordered" evidence="1">
    <location>
        <begin position="1090"/>
        <end position="1113"/>
    </location>
</feature>
<dbReference type="CDD" id="cd20912">
    <property type="entry name" value="AIR_RAP80-like"/>
    <property type="match status" value="1"/>
</dbReference>
<dbReference type="InterPro" id="IPR038868">
    <property type="entry name" value="RAP80"/>
</dbReference>
<dbReference type="SMART" id="SM00726">
    <property type="entry name" value="UIM"/>
    <property type="match status" value="2"/>
</dbReference>
<feature type="compositionally biased region" description="Basic and acidic residues" evidence="1">
    <location>
        <begin position="359"/>
        <end position="372"/>
    </location>
</feature>
<feature type="compositionally biased region" description="Polar residues" evidence="1">
    <location>
        <begin position="724"/>
        <end position="735"/>
    </location>
</feature>
<keyword evidence="4" id="KW-1185">Reference proteome</keyword>
<feature type="region of interest" description="Disordered" evidence="1">
    <location>
        <begin position="1248"/>
        <end position="1313"/>
    </location>
</feature>
<dbReference type="InterPro" id="IPR003903">
    <property type="entry name" value="UIM_dom"/>
</dbReference>
<feature type="compositionally biased region" description="Basic and acidic residues" evidence="1">
    <location>
        <begin position="288"/>
        <end position="303"/>
    </location>
</feature>
<accession>A0A9W7WE49</accession>
<feature type="region of interest" description="Disordered" evidence="1">
    <location>
        <begin position="763"/>
        <end position="792"/>
    </location>
</feature>